<feature type="region of interest" description="Disordered" evidence="2">
    <location>
        <begin position="29"/>
        <end position="85"/>
    </location>
</feature>
<keyword evidence="1" id="KW-0175">Coiled coil</keyword>
<feature type="compositionally biased region" description="Low complexity" evidence="2">
    <location>
        <begin position="62"/>
        <end position="82"/>
    </location>
</feature>
<gene>
    <name evidence="3" type="ORF">CL6EHI_178550</name>
</gene>
<evidence type="ECO:0000313" key="3">
    <source>
        <dbReference type="EMBL" id="GAT92376.1"/>
    </source>
</evidence>
<dbReference type="OMA" id="QTICLIT"/>
<accession>A0A5K1TXP2</accession>
<dbReference type="VEuPathDB" id="AmoebaDB:KM1_166850"/>
<feature type="coiled-coil region" evidence="1">
    <location>
        <begin position="198"/>
        <end position="239"/>
    </location>
</feature>
<dbReference type="VEuPathDB" id="AmoebaDB:EHI5A_138010"/>
<protein>
    <submittedName>
        <fullName evidence="3">Uncharacterized protein</fullName>
    </submittedName>
</protein>
<evidence type="ECO:0000256" key="1">
    <source>
        <dbReference type="SAM" id="Coils"/>
    </source>
</evidence>
<comment type="caution">
    <text evidence="3">The sequence shown here is derived from an EMBL/GenBank/DDBJ whole genome shotgun (WGS) entry which is preliminary data.</text>
</comment>
<evidence type="ECO:0000313" key="4">
    <source>
        <dbReference type="Proteomes" id="UP000078387"/>
    </source>
</evidence>
<dbReference type="VEuPathDB" id="AmoebaDB:EHI_178550"/>
<evidence type="ECO:0000256" key="2">
    <source>
        <dbReference type="SAM" id="MobiDB-lite"/>
    </source>
</evidence>
<dbReference type="AlphaFoldDB" id="A0A5K1TXP2"/>
<dbReference type="VEuPathDB" id="AmoebaDB:EHI8A_111980"/>
<dbReference type="Proteomes" id="UP000078387">
    <property type="component" value="Unassembled WGS sequence"/>
</dbReference>
<name>A0A5K1TXP2_ENTHI</name>
<proteinExistence type="predicted"/>
<dbReference type="EMBL" id="BDEQ01000001">
    <property type="protein sequence ID" value="GAT92376.1"/>
    <property type="molecule type" value="Genomic_DNA"/>
</dbReference>
<sequence>MTTSLIDTLFCVICGCPLLLDEDIRSMTVQSGSPMSSPFHSPRENHTRTSTGSPHQPNCPMALSTPLPLPSNPLTANPSSSALEEHELSLSPPEVLFSSPKQNYQSISQQSRKNSYKLSFYMKRRSKSNKGTSSMIIATPTLEFYQWFASMVEQFSDFGIPCKTCFNKIKEKYVMNKDELNQYIEMYQISACTLFQNIGCIDQELKMVEQETEELTKEIHDLECLNKQLLQEMNNILEVSHITQKQLIESYKNENQIISIGYQAYEKVLDQQRINNQLILPLQKTLTWNQLFQRREIVPEMSSISIINIVKNIPISSILGVLFVQIKILAHMINYHFNSIIIDPIDKQKKTTTPIITSRDITVNTKKSNKFVLQCLLSLLTELSTILVKESSQSFFLIYPISGETINGLDFIGYESKKWSQALDCFLTNTEHCYKWIIRHYK</sequence>
<dbReference type="VEuPathDB" id="AmoebaDB:EHI7A_088190"/>
<reference evidence="3 4" key="1">
    <citation type="submission" date="2016-05" db="EMBL/GenBank/DDBJ databases">
        <title>First whole genome sequencing of Entamoeba histolytica HM1:IMSS-clone-6.</title>
        <authorList>
            <person name="Mukherjee Avik.K."/>
            <person name="Izumyama S."/>
            <person name="Nakada-Tsukui K."/>
            <person name="Nozaki T."/>
        </authorList>
    </citation>
    <scope>NUCLEOTIDE SEQUENCE [LARGE SCALE GENOMIC DNA]</scope>
    <source>
        <strain evidence="3 4">HM1:IMSS clone 6</strain>
    </source>
</reference>
<organism evidence="3 4">
    <name type="scientific">Entamoeba histolytica</name>
    <dbReference type="NCBI Taxonomy" id="5759"/>
    <lineage>
        <taxon>Eukaryota</taxon>
        <taxon>Amoebozoa</taxon>
        <taxon>Evosea</taxon>
        <taxon>Archamoebae</taxon>
        <taxon>Mastigamoebida</taxon>
        <taxon>Entamoebidae</taxon>
        <taxon>Entamoeba</taxon>
    </lineage>
</organism>
<feature type="compositionally biased region" description="Polar residues" evidence="2">
    <location>
        <begin position="29"/>
        <end position="39"/>
    </location>
</feature>